<feature type="compositionally biased region" description="Low complexity" evidence="1">
    <location>
        <begin position="316"/>
        <end position="334"/>
    </location>
</feature>
<dbReference type="CDD" id="cd18989">
    <property type="entry name" value="LGIC_ECD_cation"/>
    <property type="match status" value="1"/>
</dbReference>
<dbReference type="EMBL" id="JAWZYT010004941">
    <property type="protein sequence ID" value="KAK4292106.1"/>
    <property type="molecule type" value="Genomic_DNA"/>
</dbReference>
<dbReference type="GO" id="GO:0004888">
    <property type="term" value="F:transmembrane signaling receptor activity"/>
    <property type="evidence" value="ECO:0007669"/>
    <property type="project" value="InterPro"/>
</dbReference>
<dbReference type="PRINTS" id="PR00252">
    <property type="entry name" value="NRIONCHANNEL"/>
</dbReference>
<dbReference type="GO" id="GO:0005230">
    <property type="term" value="F:extracellular ligand-gated monoatomic ion channel activity"/>
    <property type="evidence" value="ECO:0007669"/>
    <property type="project" value="InterPro"/>
</dbReference>
<dbReference type="GO" id="GO:0016020">
    <property type="term" value="C:membrane"/>
    <property type="evidence" value="ECO:0007669"/>
    <property type="project" value="InterPro"/>
</dbReference>
<evidence type="ECO:0000313" key="5">
    <source>
        <dbReference type="Proteomes" id="UP001292094"/>
    </source>
</evidence>
<dbReference type="Gene3D" id="2.70.170.10">
    <property type="entry name" value="Neurotransmitter-gated ion-channel ligand-binding domain"/>
    <property type="match status" value="1"/>
</dbReference>
<keyword evidence="2" id="KW-0812">Transmembrane</keyword>
<dbReference type="AlphaFoldDB" id="A0AAE1NMD6"/>
<dbReference type="InterPro" id="IPR036734">
    <property type="entry name" value="Neur_chan_lig-bd_sf"/>
</dbReference>
<dbReference type="Pfam" id="PF02931">
    <property type="entry name" value="Neur_chan_LBD"/>
    <property type="match status" value="1"/>
</dbReference>
<feature type="region of interest" description="Disordered" evidence="1">
    <location>
        <begin position="316"/>
        <end position="335"/>
    </location>
</feature>
<feature type="domain" description="Neurotransmitter-gated ion-channel ligand-binding" evidence="3">
    <location>
        <begin position="15"/>
        <end position="222"/>
    </location>
</feature>
<keyword evidence="2" id="KW-1133">Transmembrane helix</keyword>
<dbReference type="PANTHER" id="PTHR18945">
    <property type="entry name" value="NEUROTRANSMITTER GATED ION CHANNEL"/>
    <property type="match status" value="1"/>
</dbReference>
<feature type="transmembrane region" description="Helical" evidence="2">
    <location>
        <begin position="287"/>
        <end position="310"/>
    </location>
</feature>
<evidence type="ECO:0000313" key="4">
    <source>
        <dbReference type="EMBL" id="KAK4292106.1"/>
    </source>
</evidence>
<dbReference type="InterPro" id="IPR006202">
    <property type="entry name" value="Neur_chan_lig-bd"/>
</dbReference>
<gene>
    <name evidence="4" type="ORF">Pmani_035105</name>
</gene>
<evidence type="ECO:0000256" key="2">
    <source>
        <dbReference type="SAM" id="Phobius"/>
    </source>
</evidence>
<accession>A0AAE1NMD6</accession>
<evidence type="ECO:0000256" key="1">
    <source>
        <dbReference type="SAM" id="MobiDB-lite"/>
    </source>
</evidence>
<protein>
    <recommendedName>
        <fullName evidence="3">Neurotransmitter-gated ion-channel ligand-binding domain-containing protein</fullName>
    </recommendedName>
</protein>
<sequence length="361" mass="40476">MFSPEDDLTSDNWIKRLYKDKMSGYDKEARPVHDHTHNTTLHMALSINHVDLDDVKQELSVSAWTIMTWTDEFLRWVPMNYMNIDRLHFDDKDIWLPDITVYNSADGSHTHPFDKVPVLADNTGQVFWFPPTHLRVKCDLDLTLWPSDSHRCVVRMGSWSHHGEQIDIQVMSLNETDGVMLTNFETNNRWELVKVSASRSVVSLEGHDPYIEVNFAFEVKRHASTHAQYLTQASLAVVVVVLASYLLPLTSHLSRLLMHLFGLTILITCYFTLFTTLPANGGPVPVVVRYFSGTIILTTISLLSTLILTVRPCCSSSTSNSSSSYSSYSSSSSSGLGKRLAGAVTSSRVLRSVLPHAGGGW</sequence>
<evidence type="ECO:0000259" key="3">
    <source>
        <dbReference type="Pfam" id="PF02931"/>
    </source>
</evidence>
<keyword evidence="5" id="KW-1185">Reference proteome</keyword>
<organism evidence="4 5">
    <name type="scientific">Petrolisthes manimaculis</name>
    <dbReference type="NCBI Taxonomy" id="1843537"/>
    <lineage>
        <taxon>Eukaryota</taxon>
        <taxon>Metazoa</taxon>
        <taxon>Ecdysozoa</taxon>
        <taxon>Arthropoda</taxon>
        <taxon>Crustacea</taxon>
        <taxon>Multicrustacea</taxon>
        <taxon>Malacostraca</taxon>
        <taxon>Eumalacostraca</taxon>
        <taxon>Eucarida</taxon>
        <taxon>Decapoda</taxon>
        <taxon>Pleocyemata</taxon>
        <taxon>Anomura</taxon>
        <taxon>Galatheoidea</taxon>
        <taxon>Porcellanidae</taxon>
        <taxon>Petrolisthes</taxon>
    </lineage>
</organism>
<comment type="caution">
    <text evidence="4">The sequence shown here is derived from an EMBL/GenBank/DDBJ whole genome shotgun (WGS) entry which is preliminary data.</text>
</comment>
<keyword evidence="2" id="KW-0472">Membrane</keyword>
<dbReference type="SUPFAM" id="SSF63712">
    <property type="entry name" value="Nicotinic receptor ligand binding domain-like"/>
    <property type="match status" value="1"/>
</dbReference>
<name>A0AAE1NMD6_9EUCA</name>
<reference evidence="4" key="1">
    <citation type="submission" date="2023-11" db="EMBL/GenBank/DDBJ databases">
        <title>Genome assemblies of two species of porcelain crab, Petrolisthes cinctipes and Petrolisthes manimaculis (Anomura: Porcellanidae).</title>
        <authorList>
            <person name="Angst P."/>
        </authorList>
    </citation>
    <scope>NUCLEOTIDE SEQUENCE</scope>
    <source>
        <strain evidence="4">PB745_02</strain>
        <tissue evidence="4">Gill</tissue>
    </source>
</reference>
<feature type="transmembrane region" description="Helical" evidence="2">
    <location>
        <begin position="256"/>
        <end position="275"/>
    </location>
</feature>
<proteinExistence type="predicted"/>
<dbReference type="InterPro" id="IPR006201">
    <property type="entry name" value="Neur_channel"/>
</dbReference>
<feature type="transmembrane region" description="Helical" evidence="2">
    <location>
        <begin position="229"/>
        <end position="249"/>
    </location>
</feature>
<dbReference type="Proteomes" id="UP001292094">
    <property type="component" value="Unassembled WGS sequence"/>
</dbReference>
<dbReference type="FunFam" id="2.70.170.10:FF:000028">
    <property type="entry name" value="AcetylCholine Receptor"/>
    <property type="match status" value="1"/>
</dbReference>